<accession>K0SBS0</accession>
<feature type="non-terminal residue" evidence="1">
    <location>
        <position position="1"/>
    </location>
</feature>
<dbReference type="AlphaFoldDB" id="K0SBS0"/>
<name>K0SBS0_THAOC</name>
<gene>
    <name evidence="1" type="ORF">THAOC_24016</name>
</gene>
<evidence type="ECO:0000313" key="2">
    <source>
        <dbReference type="Proteomes" id="UP000266841"/>
    </source>
</evidence>
<dbReference type="EMBL" id="AGNL01032290">
    <property type="protein sequence ID" value="EJK56152.1"/>
    <property type="molecule type" value="Genomic_DNA"/>
</dbReference>
<protein>
    <submittedName>
        <fullName evidence="1">Uncharacterized protein</fullName>
    </submittedName>
</protein>
<keyword evidence="2" id="KW-1185">Reference proteome</keyword>
<proteinExistence type="predicted"/>
<organism evidence="1 2">
    <name type="scientific">Thalassiosira oceanica</name>
    <name type="common">Marine diatom</name>
    <dbReference type="NCBI Taxonomy" id="159749"/>
    <lineage>
        <taxon>Eukaryota</taxon>
        <taxon>Sar</taxon>
        <taxon>Stramenopiles</taxon>
        <taxon>Ochrophyta</taxon>
        <taxon>Bacillariophyta</taxon>
        <taxon>Coscinodiscophyceae</taxon>
        <taxon>Thalassiosirophycidae</taxon>
        <taxon>Thalassiosirales</taxon>
        <taxon>Thalassiosiraceae</taxon>
        <taxon>Thalassiosira</taxon>
    </lineage>
</organism>
<dbReference type="Proteomes" id="UP000266841">
    <property type="component" value="Unassembled WGS sequence"/>
</dbReference>
<comment type="caution">
    <text evidence="1">The sequence shown here is derived from an EMBL/GenBank/DDBJ whole genome shotgun (WGS) entry which is preliminary data.</text>
</comment>
<reference evidence="1 2" key="1">
    <citation type="journal article" date="2012" name="Genome Biol.">
        <title>Genome and low-iron response of an oceanic diatom adapted to chronic iron limitation.</title>
        <authorList>
            <person name="Lommer M."/>
            <person name="Specht M."/>
            <person name="Roy A.S."/>
            <person name="Kraemer L."/>
            <person name="Andreson R."/>
            <person name="Gutowska M.A."/>
            <person name="Wolf J."/>
            <person name="Bergner S.V."/>
            <person name="Schilhabel M.B."/>
            <person name="Klostermeier U.C."/>
            <person name="Beiko R.G."/>
            <person name="Rosenstiel P."/>
            <person name="Hippler M."/>
            <person name="Laroche J."/>
        </authorList>
    </citation>
    <scope>NUCLEOTIDE SEQUENCE [LARGE SCALE GENOMIC DNA]</scope>
    <source>
        <strain evidence="1 2">CCMP1005</strain>
    </source>
</reference>
<sequence length="19" mass="2085">LWTATPHYAPSYAVIGQPI</sequence>
<evidence type="ECO:0000313" key="1">
    <source>
        <dbReference type="EMBL" id="EJK56152.1"/>
    </source>
</evidence>